<proteinExistence type="predicted"/>
<sequence>MRMSTWSSSAVKTPLHKQSALHAIHAHKSVFLEWPLGNGLQQAIELAHAAKGNGIRTMIGLQARQDLAILKAKQLLDQHTIGKVLSSTFIGYGGAWGPAVQQRNAYTLDEKNGTTLLTVPFGHFIDAFVYLLGDFESLSAYKTTVIPTSTVIETNEQVDVKTAPDQLTVQGQLLSGALAAVHYRGGNPLPGSQGPVWEIEGEKGLITFKASGTGHIQASSTTIKPASDQTDFLISPILSTAPQQLISPQLYLSGEQVDLPQDKLGNTGRLYEAFAKCDQSGYNDWDHAVQNHRIVDAVERSCKEGRRTSYL</sequence>
<evidence type="ECO:0000313" key="1">
    <source>
        <dbReference type="EMBL" id="KAJ9114223.1"/>
    </source>
</evidence>
<organism evidence="1 2">
    <name type="scientific">Naganishia vaughanmartiniae</name>
    <dbReference type="NCBI Taxonomy" id="1424756"/>
    <lineage>
        <taxon>Eukaryota</taxon>
        <taxon>Fungi</taxon>
        <taxon>Dikarya</taxon>
        <taxon>Basidiomycota</taxon>
        <taxon>Agaricomycotina</taxon>
        <taxon>Tremellomycetes</taxon>
        <taxon>Filobasidiales</taxon>
        <taxon>Filobasidiaceae</taxon>
        <taxon>Naganishia</taxon>
    </lineage>
</organism>
<evidence type="ECO:0000313" key="2">
    <source>
        <dbReference type="Proteomes" id="UP001243375"/>
    </source>
</evidence>
<keyword evidence="2" id="KW-1185">Reference proteome</keyword>
<gene>
    <name evidence="1" type="ORF">QFC22_005675</name>
</gene>
<accession>A0ACC2WRW9</accession>
<dbReference type="Proteomes" id="UP001243375">
    <property type="component" value="Unassembled WGS sequence"/>
</dbReference>
<reference evidence="1" key="1">
    <citation type="submission" date="2023-04" db="EMBL/GenBank/DDBJ databases">
        <title>Draft Genome sequencing of Naganishia species isolated from polar environments using Oxford Nanopore Technology.</title>
        <authorList>
            <person name="Leo P."/>
            <person name="Venkateswaran K."/>
        </authorList>
    </citation>
    <scope>NUCLEOTIDE SEQUENCE</scope>
    <source>
        <strain evidence="1">MNA-CCFEE 5425</strain>
    </source>
</reference>
<dbReference type="EMBL" id="JASBWU010000019">
    <property type="protein sequence ID" value="KAJ9114223.1"/>
    <property type="molecule type" value="Genomic_DNA"/>
</dbReference>
<name>A0ACC2WRW9_9TREE</name>
<comment type="caution">
    <text evidence="1">The sequence shown here is derived from an EMBL/GenBank/DDBJ whole genome shotgun (WGS) entry which is preliminary data.</text>
</comment>
<protein>
    <submittedName>
        <fullName evidence="1">Uncharacterized protein</fullName>
    </submittedName>
</protein>